<keyword evidence="2" id="KW-1185">Reference proteome</keyword>
<proteinExistence type="predicted"/>
<dbReference type="RefSeq" id="XP_020429803.1">
    <property type="nucleotide sequence ID" value="XM_020583022.1"/>
</dbReference>
<gene>
    <name evidence="1" type="ORF">PPL_12283</name>
</gene>
<dbReference type="EMBL" id="ADBJ01000042">
    <property type="protein sequence ID" value="EFA77675.1"/>
    <property type="molecule type" value="Genomic_DNA"/>
</dbReference>
<comment type="caution">
    <text evidence="1">The sequence shown here is derived from an EMBL/GenBank/DDBJ whole genome shotgun (WGS) entry which is preliminary data.</text>
</comment>
<dbReference type="AlphaFoldDB" id="D3BM74"/>
<reference evidence="1 2" key="1">
    <citation type="journal article" date="2011" name="Genome Res.">
        <title>Phylogeny-wide analysis of social amoeba genomes highlights ancient origins for complex intercellular communication.</title>
        <authorList>
            <person name="Heidel A.J."/>
            <person name="Lawal H.M."/>
            <person name="Felder M."/>
            <person name="Schilde C."/>
            <person name="Helps N.R."/>
            <person name="Tunggal B."/>
            <person name="Rivero F."/>
            <person name="John U."/>
            <person name="Schleicher M."/>
            <person name="Eichinger L."/>
            <person name="Platzer M."/>
            <person name="Noegel A.A."/>
            <person name="Schaap P."/>
            <person name="Gloeckner G."/>
        </authorList>
    </citation>
    <scope>NUCLEOTIDE SEQUENCE [LARGE SCALE GENOMIC DNA]</scope>
    <source>
        <strain evidence="2">ATCC 26659 / Pp 5 / PN500</strain>
    </source>
</reference>
<dbReference type="InParanoid" id="D3BM74"/>
<dbReference type="Proteomes" id="UP000001396">
    <property type="component" value="Unassembled WGS sequence"/>
</dbReference>
<protein>
    <submittedName>
        <fullName evidence="1">Uncharacterized protein</fullName>
    </submittedName>
</protein>
<accession>D3BM74</accession>
<sequence>MITANIYCESECITFTSKGSDIKDDYIKQEYQEEVIGGPFHSMIKEILSIQELTNKELTVFVNKDKETKMQQQASEKVTSLKRNLEELYSLSYT</sequence>
<organism evidence="1 2">
    <name type="scientific">Heterostelium pallidum (strain ATCC 26659 / Pp 5 / PN500)</name>
    <name type="common">Cellular slime mold</name>
    <name type="synonym">Polysphondylium pallidum</name>
    <dbReference type="NCBI Taxonomy" id="670386"/>
    <lineage>
        <taxon>Eukaryota</taxon>
        <taxon>Amoebozoa</taxon>
        <taxon>Evosea</taxon>
        <taxon>Eumycetozoa</taxon>
        <taxon>Dictyostelia</taxon>
        <taxon>Acytosteliales</taxon>
        <taxon>Acytosteliaceae</taxon>
        <taxon>Heterostelium</taxon>
    </lineage>
</organism>
<dbReference type="GeneID" id="31367750"/>
<evidence type="ECO:0000313" key="2">
    <source>
        <dbReference type="Proteomes" id="UP000001396"/>
    </source>
</evidence>
<evidence type="ECO:0000313" key="1">
    <source>
        <dbReference type="EMBL" id="EFA77675.1"/>
    </source>
</evidence>
<name>D3BM74_HETP5</name>